<accession>S5MM49</accession>
<dbReference type="KEGG" id="vg:26642183"/>
<keyword evidence="2" id="KW-1185">Reference proteome</keyword>
<evidence type="ECO:0000313" key="2">
    <source>
        <dbReference type="Proteomes" id="UP000015092"/>
    </source>
</evidence>
<reference evidence="1 2" key="1">
    <citation type="journal article" date="2014" name="Genome Announc.">
        <title>Genome Sequences of Three Novel Bacillus cereus Bacteriophages.</title>
        <authorList>
            <person name="Grose J.H."/>
            <person name="Jensen J.D."/>
            <person name="Merrill B.D."/>
            <person name="Fisher J.N."/>
            <person name="Burnett S.H."/>
            <person name="Breakwell D.P."/>
        </authorList>
    </citation>
    <scope>NUCLEOTIDE SEQUENCE [LARGE SCALE GENOMIC DNA]</scope>
</reference>
<dbReference type="GeneID" id="26642183"/>
<dbReference type="PROSITE" id="PS51257">
    <property type="entry name" value="PROKAR_LIPOPROTEIN"/>
    <property type="match status" value="1"/>
</dbReference>
<evidence type="ECO:0000313" key="1">
    <source>
        <dbReference type="EMBL" id="AGR46750.1"/>
    </source>
</evidence>
<sequence length="84" mass="8830">MKKLAIIGVIGLSMVSLVACGGSQAKEPTDFKYVGKYYDDEHGTATSVVELEHKPTGCRVAVTDDGITQLLGADGKPYCPKGAK</sequence>
<organism evidence="1 2">
    <name type="scientific">Bacillus phage JL</name>
    <dbReference type="NCBI Taxonomy" id="1296655"/>
    <lineage>
        <taxon>Viruses</taxon>
        <taxon>Duplodnaviria</taxon>
        <taxon>Heunggongvirae</taxon>
        <taxon>Uroviricota</taxon>
        <taxon>Caudoviricetes</taxon>
        <taxon>Herelleviridae</taxon>
        <taxon>Spounavirinae</taxon>
        <taxon>Siminovitchvirus</taxon>
        <taxon>Siminovitchvirus JL</taxon>
    </lineage>
</organism>
<dbReference type="RefSeq" id="YP_009215845.1">
    <property type="nucleotide sequence ID" value="NC_028982.1"/>
</dbReference>
<dbReference type="Proteomes" id="UP000015092">
    <property type="component" value="Segment"/>
</dbReference>
<name>S5MM49_9CAUD</name>
<protein>
    <recommendedName>
        <fullName evidence="3">Lipoprotein</fullName>
    </recommendedName>
</protein>
<gene>
    <name evidence="1" type="ORF">JL_65</name>
</gene>
<proteinExistence type="predicted"/>
<dbReference type="EMBL" id="KC595512">
    <property type="protein sequence ID" value="AGR46750.1"/>
    <property type="molecule type" value="Genomic_DNA"/>
</dbReference>
<evidence type="ECO:0008006" key="3">
    <source>
        <dbReference type="Google" id="ProtNLM"/>
    </source>
</evidence>